<accession>A0ABU2HSQ8</accession>
<evidence type="ECO:0000313" key="2">
    <source>
        <dbReference type="EMBL" id="MDS9467792.1"/>
    </source>
</evidence>
<dbReference type="RefSeq" id="WP_311159961.1">
    <property type="nucleotide sequence ID" value="NZ_JAVQLW010000001.1"/>
</dbReference>
<dbReference type="Pfam" id="PF07007">
    <property type="entry name" value="LprI"/>
    <property type="match status" value="1"/>
</dbReference>
<name>A0ABU2HSQ8_9RHOB</name>
<comment type="caution">
    <text evidence="2">The sequence shown here is derived from an EMBL/GenBank/DDBJ whole genome shotgun (WGS) entry which is preliminary data.</text>
</comment>
<dbReference type="EMBL" id="JAVQLW010000001">
    <property type="protein sequence ID" value="MDS9467792.1"/>
    <property type="molecule type" value="Genomic_DNA"/>
</dbReference>
<dbReference type="Proteomes" id="UP001269144">
    <property type="component" value="Unassembled WGS sequence"/>
</dbReference>
<dbReference type="PANTHER" id="PTHR39176">
    <property type="entry name" value="PERIPLASMIC PROTEIN-RELATED"/>
    <property type="match status" value="1"/>
</dbReference>
<dbReference type="InterPro" id="IPR009739">
    <property type="entry name" value="LprI-like_N"/>
</dbReference>
<evidence type="ECO:0000259" key="1">
    <source>
        <dbReference type="Pfam" id="PF07007"/>
    </source>
</evidence>
<protein>
    <submittedName>
        <fullName evidence="2">Lysozyme inhibitor LprI family protein</fullName>
    </submittedName>
</protein>
<gene>
    <name evidence="2" type="ORF">RGQ15_09455</name>
</gene>
<sequence>MWKWFIPILATSPVPAMGQDVSVDGSVVEACFQSARNGAVDPDCIGFAARLCQGREGETTVAIGQCVMAETKAWDALLNREYKETRDQFARIPALGDKLKAAQRGWIEMRDADCDIAYDRYEGGSMRSISAASCQMEHTARRALELRNMRQP</sequence>
<evidence type="ECO:0000313" key="3">
    <source>
        <dbReference type="Proteomes" id="UP001269144"/>
    </source>
</evidence>
<reference evidence="3" key="1">
    <citation type="submission" date="2023-07" db="EMBL/GenBank/DDBJ databases">
        <title>Paracoccus sp. MBLB3053 whole genome sequence.</title>
        <authorList>
            <person name="Hwang C.Y."/>
            <person name="Cho E.-S."/>
            <person name="Seo M.-J."/>
        </authorList>
    </citation>
    <scope>NUCLEOTIDE SEQUENCE [LARGE SCALE GENOMIC DNA]</scope>
    <source>
        <strain evidence="3">MBLB3053</strain>
    </source>
</reference>
<feature type="domain" description="Lysozyme inhibitor LprI-like N-terminal" evidence="1">
    <location>
        <begin position="52"/>
        <end position="146"/>
    </location>
</feature>
<organism evidence="2 3">
    <name type="scientific">Paracoccus aurantius</name>
    <dbReference type="NCBI Taxonomy" id="3073814"/>
    <lineage>
        <taxon>Bacteria</taxon>
        <taxon>Pseudomonadati</taxon>
        <taxon>Pseudomonadota</taxon>
        <taxon>Alphaproteobacteria</taxon>
        <taxon>Rhodobacterales</taxon>
        <taxon>Paracoccaceae</taxon>
        <taxon>Paracoccus</taxon>
    </lineage>
</organism>
<dbReference type="PANTHER" id="PTHR39176:SF1">
    <property type="entry name" value="PERIPLASMIC PROTEIN"/>
    <property type="match status" value="1"/>
</dbReference>
<dbReference type="Gene3D" id="1.20.1270.180">
    <property type="match status" value="1"/>
</dbReference>
<keyword evidence="3" id="KW-1185">Reference proteome</keyword>
<proteinExistence type="predicted"/>